<accession>A0A7Y3VY95</accession>
<evidence type="ECO:0000313" key="2">
    <source>
        <dbReference type="Proteomes" id="UP000536509"/>
    </source>
</evidence>
<dbReference type="AlphaFoldDB" id="A0A7Y3VY95"/>
<evidence type="ECO:0000313" key="1">
    <source>
        <dbReference type="EMBL" id="NNT71161.1"/>
    </source>
</evidence>
<dbReference type="RefSeq" id="WP_171221352.1">
    <property type="nucleotide sequence ID" value="NZ_CP121446.1"/>
</dbReference>
<comment type="caution">
    <text evidence="1">The sequence shown here is derived from an EMBL/GenBank/DDBJ whole genome shotgun (WGS) entry which is preliminary data.</text>
</comment>
<dbReference type="Proteomes" id="UP000536509">
    <property type="component" value="Unassembled WGS sequence"/>
</dbReference>
<keyword evidence="2" id="KW-1185">Reference proteome</keyword>
<name>A0A7Y3VY95_9FLAO</name>
<gene>
    <name evidence="1" type="ORF">HKT18_02925</name>
</gene>
<sequence>MKPYYILKNNLDDKIVGKDYPQVDCLTMHQAHLITSWHLFDPKPNLKFELKKRAILTDVLNDITIGGGTGFLITKKTKEILEKFNIMRHQYFKSLVIDKNNELEYYWLHLSEPDLTKSLDYKKTVFYRTEWTFREDRIELTSYEHYQDLKSKDKEASFGVEIDKIALSESFDKNLDLFTFLPFDNNVYISERLKVAIEESNVTGFKIEKAPHFI</sequence>
<reference evidence="1 2" key="1">
    <citation type="submission" date="2020-05" db="EMBL/GenBank/DDBJ databases">
        <title>Draft genome of Flavobacterium sp. IMCC34852.</title>
        <authorList>
            <person name="Song J."/>
            <person name="Cho J.-C."/>
        </authorList>
    </citation>
    <scope>NUCLEOTIDE SEQUENCE [LARGE SCALE GENOMIC DNA]</scope>
    <source>
        <strain evidence="1 2">IMCC34852</strain>
    </source>
</reference>
<organism evidence="1 2">
    <name type="scientific">Flavobacterium rivulicola</name>
    <dbReference type="NCBI Taxonomy" id="2732161"/>
    <lineage>
        <taxon>Bacteria</taxon>
        <taxon>Pseudomonadati</taxon>
        <taxon>Bacteroidota</taxon>
        <taxon>Flavobacteriia</taxon>
        <taxon>Flavobacteriales</taxon>
        <taxon>Flavobacteriaceae</taxon>
        <taxon>Flavobacterium</taxon>
    </lineage>
</organism>
<proteinExistence type="predicted"/>
<dbReference type="EMBL" id="JABEVX010000001">
    <property type="protein sequence ID" value="NNT71161.1"/>
    <property type="molecule type" value="Genomic_DNA"/>
</dbReference>
<protein>
    <submittedName>
        <fullName evidence="1">Uncharacterized protein</fullName>
    </submittedName>
</protein>